<dbReference type="HOGENOM" id="CLU_006358_1_0_1"/>
<dbReference type="SUPFAM" id="SSF54695">
    <property type="entry name" value="POZ domain"/>
    <property type="match status" value="1"/>
</dbReference>
<sequence length="815" mass="88121">MVSQPSSPSLVNASSPAALQNHIYAAFLDRRTADVALHVHGSWHAIYKLHRVVLIQAGFFQSLFTSGFAESKVKLTSHRLGPDVVDIVLEDPNITRAAFEVCIAYLYGGGPELYVSPLLIPTAKQPLTPVFPADASSSDAFYLSGCPPDQHPASPRFLLSLLAASVFLSITPIATQAMSFILTTIGPYTVGRYLNFALGRGIGDSEGSEPDAAVGLEGVAEIISDEEAVEPDLDTIHGRDVRKEAPSEADSSAYSIRSLAYPEAEQHFFYGVVSDKIGEAAACWLARWGIDMLHHELQLEGKEAPELIVSPHPVVNRRRASTVPGPFPSGPNAARAATSDPTPSSTRRSVKHKIPLIWRRGGLTARWVRGLLSSDTLFIPGEKDRFDAARRVVELRRAEGILDEEEVEYAILFTQGIYYANMNLDELMMISKDVSPTTGKPFVPITVLQSAHWDQSVLRHSITTSRSGPTSSPPSSPSPSGPSPTTKELGVTMTSAELANCIRSSPTKALHPSPCSAIPYFPVPSDSSQRIGDNSGIEGASLEHLFDGTSPLRSPDGATVTIPCSEERFFGIEQQSRPLSSFNTPDKTRWSPYPPYRFSVEFWDVETLKEKSRLHSRTIWYAGSLWNVYVQIVRKKGIQLGVYLHRQSTIDPIPPSSTPVVLPSESSTPSSPLRRENSQQPLGVPLHQTLSTPVQYAVATPVTSRSGTPHSTPSTPAIITVPATAPPTSPPQPYRDPRSAISAYFTIACAGSTGSSITRFSSSPDVFSVSQSWGWKSSSLRTGDHSEQDGDGILPDNVAAGKNVSLRATVMLGLV</sequence>
<dbReference type="STRING" id="745531.A0A0C3RYH2"/>
<feature type="region of interest" description="Disordered" evidence="1">
    <location>
        <begin position="461"/>
        <end position="488"/>
    </location>
</feature>
<feature type="compositionally biased region" description="Pro residues" evidence="1">
    <location>
        <begin position="724"/>
        <end position="734"/>
    </location>
</feature>
<reference evidence="3 4" key="1">
    <citation type="journal article" date="2014" name="PLoS Genet.">
        <title>Analysis of the Phlebiopsis gigantea genome, transcriptome and secretome provides insight into its pioneer colonization strategies of wood.</title>
        <authorList>
            <person name="Hori C."/>
            <person name="Ishida T."/>
            <person name="Igarashi K."/>
            <person name="Samejima M."/>
            <person name="Suzuki H."/>
            <person name="Master E."/>
            <person name="Ferreira P."/>
            <person name="Ruiz-Duenas F.J."/>
            <person name="Held B."/>
            <person name="Canessa P."/>
            <person name="Larrondo L.F."/>
            <person name="Schmoll M."/>
            <person name="Druzhinina I.S."/>
            <person name="Kubicek C.P."/>
            <person name="Gaskell J.A."/>
            <person name="Kersten P."/>
            <person name="St John F."/>
            <person name="Glasner J."/>
            <person name="Sabat G."/>
            <person name="Splinter BonDurant S."/>
            <person name="Syed K."/>
            <person name="Yadav J."/>
            <person name="Mgbeahuruike A.C."/>
            <person name="Kovalchuk A."/>
            <person name="Asiegbu F.O."/>
            <person name="Lackner G."/>
            <person name="Hoffmeister D."/>
            <person name="Rencoret J."/>
            <person name="Gutierrez A."/>
            <person name="Sun H."/>
            <person name="Lindquist E."/>
            <person name="Barry K."/>
            <person name="Riley R."/>
            <person name="Grigoriev I.V."/>
            <person name="Henrissat B."/>
            <person name="Kues U."/>
            <person name="Berka R.M."/>
            <person name="Martinez A.T."/>
            <person name="Covert S.F."/>
            <person name="Blanchette R.A."/>
            <person name="Cullen D."/>
        </authorList>
    </citation>
    <scope>NUCLEOTIDE SEQUENCE [LARGE SCALE GENOMIC DNA]</scope>
    <source>
        <strain evidence="3 4">11061_1 CR5-6</strain>
    </source>
</reference>
<dbReference type="EMBL" id="KN840852">
    <property type="protein sequence ID" value="KIP01237.1"/>
    <property type="molecule type" value="Genomic_DNA"/>
</dbReference>
<dbReference type="Proteomes" id="UP000053257">
    <property type="component" value="Unassembled WGS sequence"/>
</dbReference>
<dbReference type="InterPro" id="IPR000210">
    <property type="entry name" value="BTB/POZ_dom"/>
</dbReference>
<dbReference type="PANTHER" id="PTHR47369:SF1">
    <property type="entry name" value="BTB_POZ DOMAIN-CONTAINING PROTEIN"/>
    <property type="match status" value="1"/>
</dbReference>
<feature type="domain" description="BTB" evidence="2">
    <location>
        <begin position="33"/>
        <end position="115"/>
    </location>
</feature>
<dbReference type="AlphaFoldDB" id="A0A0C3RYH2"/>
<feature type="region of interest" description="Disordered" evidence="1">
    <location>
        <begin position="654"/>
        <end position="679"/>
    </location>
</feature>
<dbReference type="Gene3D" id="3.30.710.10">
    <property type="entry name" value="Potassium Channel Kv1.1, Chain A"/>
    <property type="match status" value="1"/>
</dbReference>
<protein>
    <recommendedName>
        <fullName evidence="2">BTB domain-containing protein</fullName>
    </recommendedName>
</protein>
<gene>
    <name evidence="3" type="ORF">PHLGIDRAFT_113180</name>
</gene>
<proteinExistence type="predicted"/>
<feature type="compositionally biased region" description="Pro residues" evidence="1">
    <location>
        <begin position="471"/>
        <end position="482"/>
    </location>
</feature>
<feature type="compositionally biased region" description="Low complexity" evidence="1">
    <location>
        <begin position="333"/>
        <end position="347"/>
    </location>
</feature>
<name>A0A0C3RYH2_PHLG1</name>
<evidence type="ECO:0000313" key="3">
    <source>
        <dbReference type="EMBL" id="KIP01237.1"/>
    </source>
</evidence>
<feature type="compositionally biased region" description="Low complexity" evidence="1">
    <location>
        <begin position="711"/>
        <end position="723"/>
    </location>
</feature>
<evidence type="ECO:0000256" key="1">
    <source>
        <dbReference type="SAM" id="MobiDB-lite"/>
    </source>
</evidence>
<feature type="region of interest" description="Disordered" evidence="1">
    <location>
        <begin position="320"/>
        <end position="348"/>
    </location>
</feature>
<feature type="compositionally biased region" description="Low complexity" evidence="1">
    <location>
        <begin position="658"/>
        <end position="672"/>
    </location>
</feature>
<organism evidence="3 4">
    <name type="scientific">Phlebiopsis gigantea (strain 11061_1 CR5-6)</name>
    <name type="common">White-rot fungus</name>
    <name type="synonym">Peniophora gigantea</name>
    <dbReference type="NCBI Taxonomy" id="745531"/>
    <lineage>
        <taxon>Eukaryota</taxon>
        <taxon>Fungi</taxon>
        <taxon>Dikarya</taxon>
        <taxon>Basidiomycota</taxon>
        <taxon>Agaricomycotina</taxon>
        <taxon>Agaricomycetes</taxon>
        <taxon>Polyporales</taxon>
        <taxon>Phanerochaetaceae</taxon>
        <taxon>Phlebiopsis</taxon>
    </lineage>
</organism>
<dbReference type="InterPro" id="IPR011333">
    <property type="entry name" value="SKP1/BTB/POZ_sf"/>
</dbReference>
<evidence type="ECO:0000259" key="2">
    <source>
        <dbReference type="PROSITE" id="PS50097"/>
    </source>
</evidence>
<feature type="region of interest" description="Disordered" evidence="1">
    <location>
        <begin position="702"/>
        <end position="735"/>
    </location>
</feature>
<keyword evidence="4" id="KW-1185">Reference proteome</keyword>
<accession>A0A0C3RYH2</accession>
<evidence type="ECO:0000313" key="4">
    <source>
        <dbReference type="Proteomes" id="UP000053257"/>
    </source>
</evidence>
<dbReference type="PANTHER" id="PTHR47369">
    <property type="entry name" value="BTB/POZ DOMAIN-CONTAINING PROTEIN"/>
    <property type="match status" value="1"/>
</dbReference>
<dbReference type="OrthoDB" id="6359943at2759"/>
<dbReference type="PROSITE" id="PS50097">
    <property type="entry name" value="BTB"/>
    <property type="match status" value="1"/>
</dbReference>